<name>A0A377NCG7_9GAMM</name>
<evidence type="ECO:0000313" key="2">
    <source>
        <dbReference type="EMBL" id="STQ44464.1"/>
    </source>
</evidence>
<dbReference type="Proteomes" id="UP000254304">
    <property type="component" value="Unassembled WGS sequence"/>
</dbReference>
<evidence type="ECO:0000256" key="1">
    <source>
        <dbReference type="SAM" id="Phobius"/>
    </source>
</evidence>
<dbReference type="EMBL" id="UGGO01000001">
    <property type="protein sequence ID" value="STQ44464.1"/>
    <property type="molecule type" value="Genomic_DNA"/>
</dbReference>
<reference evidence="2 3" key="1">
    <citation type="submission" date="2018-06" db="EMBL/GenBank/DDBJ databases">
        <authorList>
            <consortium name="Pathogen Informatics"/>
            <person name="Doyle S."/>
        </authorList>
    </citation>
    <scope>NUCLEOTIDE SEQUENCE [LARGE SCALE GENOMIC DNA]</scope>
    <source>
        <strain evidence="2 3">NCTC12157</strain>
    </source>
</reference>
<feature type="transmembrane region" description="Helical" evidence="1">
    <location>
        <begin position="6"/>
        <end position="28"/>
    </location>
</feature>
<protein>
    <submittedName>
        <fullName evidence="2">Uncharacterized protein</fullName>
    </submittedName>
</protein>
<gene>
    <name evidence="2" type="ORF">NCTC12157_02184</name>
</gene>
<keyword evidence="1" id="KW-1133">Transmembrane helix</keyword>
<keyword evidence="1" id="KW-0812">Transmembrane</keyword>
<dbReference type="AlphaFoldDB" id="A0A377NCG7"/>
<keyword evidence="1" id="KW-0472">Membrane</keyword>
<sequence>MSAFLAFKYLHIATVILSIFLFVLRFFLEIDRFCYAATALGENYASRG</sequence>
<organism evidence="2 3">
    <name type="scientific">Ewingella americana</name>
    <dbReference type="NCBI Taxonomy" id="41202"/>
    <lineage>
        <taxon>Bacteria</taxon>
        <taxon>Pseudomonadati</taxon>
        <taxon>Pseudomonadota</taxon>
        <taxon>Gammaproteobacteria</taxon>
        <taxon>Enterobacterales</taxon>
        <taxon>Yersiniaceae</taxon>
        <taxon>Ewingella</taxon>
    </lineage>
</organism>
<evidence type="ECO:0000313" key="3">
    <source>
        <dbReference type="Proteomes" id="UP000254304"/>
    </source>
</evidence>
<proteinExistence type="predicted"/>
<accession>A0A377NCG7</accession>